<evidence type="ECO:0000256" key="6">
    <source>
        <dbReference type="SAM" id="Phobius"/>
    </source>
</evidence>
<keyword evidence="4 6" id="KW-1133">Transmembrane helix</keyword>
<evidence type="ECO:0000256" key="2">
    <source>
        <dbReference type="ARBA" id="ARBA00009773"/>
    </source>
</evidence>
<dbReference type="PANTHER" id="PTHR21716">
    <property type="entry name" value="TRANSMEMBRANE PROTEIN"/>
    <property type="match status" value="1"/>
</dbReference>
<evidence type="ECO:0000313" key="7">
    <source>
        <dbReference type="EMBL" id="GLX69461.1"/>
    </source>
</evidence>
<sequence length="365" mass="40812">MMIQAGVKTVERLMKSRLFVWLVYLILGLLALYLLLLVKPIFVHLYVFLRSILAPFIIAMIVSYVLNPVVTLLHERKVPRTVAVLLIYAVFCATLAVILVNVIPMFKEQMDQLNRHVPDLTYRAESLVTDLNNTSFLPDSIREGMNKSIYQMEKKLSDTVTHFINNIGSVVNAVFIAFIIPFLAFYILKDFDLFERTVITYVPKSHRKNTVRLLKDIDAALGSYIRGQFIVCIIVGILAYIGYLIIGLPYPLLLASIVSITNIIPYLGPFFGAAPAILVASTVSFKMMLFVAIVNMACQVLEGNVVSPQVVGRTLHIHPLAIIFALLVGGEIAGIVGMILAVPIFAALKVIVQHIFSYYVRRKTI</sequence>
<evidence type="ECO:0000256" key="3">
    <source>
        <dbReference type="ARBA" id="ARBA00022692"/>
    </source>
</evidence>
<dbReference type="EMBL" id="BSSQ01000015">
    <property type="protein sequence ID" value="GLX69461.1"/>
    <property type="molecule type" value="Genomic_DNA"/>
</dbReference>
<feature type="transmembrane region" description="Helical" evidence="6">
    <location>
        <begin position="224"/>
        <end position="245"/>
    </location>
</feature>
<keyword evidence="8" id="KW-1185">Reference proteome</keyword>
<evidence type="ECO:0000256" key="1">
    <source>
        <dbReference type="ARBA" id="ARBA00004141"/>
    </source>
</evidence>
<comment type="similarity">
    <text evidence="2">Belongs to the autoinducer-2 exporter (AI-2E) (TC 2.A.86) family.</text>
</comment>
<proteinExistence type="inferred from homology"/>
<name>A0ABQ6GJG7_9BACL</name>
<organism evidence="7 8">
    <name type="scientific">Paenibacillus glycanilyticus</name>
    <dbReference type="NCBI Taxonomy" id="126569"/>
    <lineage>
        <taxon>Bacteria</taxon>
        <taxon>Bacillati</taxon>
        <taxon>Bacillota</taxon>
        <taxon>Bacilli</taxon>
        <taxon>Bacillales</taxon>
        <taxon>Paenibacillaceae</taxon>
        <taxon>Paenibacillus</taxon>
    </lineage>
</organism>
<feature type="transmembrane region" description="Helical" evidence="6">
    <location>
        <begin position="45"/>
        <end position="66"/>
    </location>
</feature>
<accession>A0ABQ6GJG7</accession>
<reference evidence="7 8" key="1">
    <citation type="submission" date="2023-03" db="EMBL/GenBank/DDBJ databases">
        <title>Draft genome sequence of the bacteria which degrade cell wall of Tricholomamatutake.</title>
        <authorList>
            <person name="Konishi Y."/>
            <person name="Fukuta Y."/>
            <person name="Shirasaka N."/>
        </authorList>
    </citation>
    <scope>NUCLEOTIDE SEQUENCE [LARGE SCALE GENOMIC DNA]</scope>
    <source>
        <strain evidence="8">mu1</strain>
    </source>
</reference>
<dbReference type="Pfam" id="PF01594">
    <property type="entry name" value="AI-2E_transport"/>
    <property type="match status" value="1"/>
</dbReference>
<feature type="transmembrane region" description="Helical" evidence="6">
    <location>
        <begin position="163"/>
        <end position="188"/>
    </location>
</feature>
<feature type="transmembrane region" description="Helical" evidence="6">
    <location>
        <begin position="18"/>
        <end position="38"/>
    </location>
</feature>
<evidence type="ECO:0000313" key="8">
    <source>
        <dbReference type="Proteomes" id="UP001157114"/>
    </source>
</evidence>
<protein>
    <submittedName>
        <fullName evidence="7">UPF0118 membrane protein YrrI</fullName>
    </submittedName>
</protein>
<comment type="subcellular location">
    <subcellularLocation>
        <location evidence="1">Membrane</location>
        <topology evidence="1">Multi-pass membrane protein</topology>
    </subcellularLocation>
</comment>
<dbReference type="Proteomes" id="UP001157114">
    <property type="component" value="Unassembled WGS sequence"/>
</dbReference>
<gene>
    <name evidence="7" type="primary">yrrI</name>
    <name evidence="7" type="ORF">MU1_38060</name>
</gene>
<dbReference type="InterPro" id="IPR002549">
    <property type="entry name" value="AI-2E-like"/>
</dbReference>
<comment type="caution">
    <text evidence="7">The sequence shown here is derived from an EMBL/GenBank/DDBJ whole genome shotgun (WGS) entry which is preliminary data.</text>
</comment>
<keyword evidence="3 6" id="KW-0812">Transmembrane</keyword>
<evidence type="ECO:0000256" key="4">
    <source>
        <dbReference type="ARBA" id="ARBA00022989"/>
    </source>
</evidence>
<evidence type="ECO:0000256" key="5">
    <source>
        <dbReference type="ARBA" id="ARBA00023136"/>
    </source>
</evidence>
<feature type="transmembrane region" description="Helical" evidence="6">
    <location>
        <begin position="86"/>
        <end position="106"/>
    </location>
</feature>
<keyword evidence="5 6" id="KW-0472">Membrane</keyword>
<dbReference type="PANTHER" id="PTHR21716:SF15">
    <property type="entry name" value="TRANSPORT PROTEIN YRRI-RELATED"/>
    <property type="match status" value="1"/>
</dbReference>